<feature type="non-terminal residue" evidence="2">
    <location>
        <position position="102"/>
    </location>
</feature>
<feature type="region of interest" description="Disordered" evidence="1">
    <location>
        <begin position="1"/>
        <end position="74"/>
    </location>
</feature>
<organism evidence="2 3">
    <name type="scientific">Cirrhinus mrigala</name>
    <name type="common">Mrigala</name>
    <dbReference type="NCBI Taxonomy" id="683832"/>
    <lineage>
        <taxon>Eukaryota</taxon>
        <taxon>Metazoa</taxon>
        <taxon>Chordata</taxon>
        <taxon>Craniata</taxon>
        <taxon>Vertebrata</taxon>
        <taxon>Euteleostomi</taxon>
        <taxon>Actinopterygii</taxon>
        <taxon>Neopterygii</taxon>
        <taxon>Teleostei</taxon>
        <taxon>Ostariophysi</taxon>
        <taxon>Cypriniformes</taxon>
        <taxon>Cyprinidae</taxon>
        <taxon>Labeoninae</taxon>
        <taxon>Labeonini</taxon>
        <taxon>Cirrhinus</taxon>
    </lineage>
</organism>
<feature type="compositionally biased region" description="Low complexity" evidence="1">
    <location>
        <begin position="12"/>
        <end position="29"/>
    </location>
</feature>
<accession>A0ABD0N4L0</accession>
<evidence type="ECO:0000313" key="3">
    <source>
        <dbReference type="Proteomes" id="UP001529510"/>
    </source>
</evidence>
<name>A0ABD0N4L0_CIRMR</name>
<comment type="caution">
    <text evidence="2">The sequence shown here is derived from an EMBL/GenBank/DDBJ whole genome shotgun (WGS) entry which is preliminary data.</text>
</comment>
<dbReference type="Proteomes" id="UP001529510">
    <property type="component" value="Unassembled WGS sequence"/>
</dbReference>
<feature type="compositionally biased region" description="Polar residues" evidence="1">
    <location>
        <begin position="1"/>
        <end position="11"/>
    </location>
</feature>
<protein>
    <submittedName>
        <fullName evidence="2">Uncharacterized protein</fullName>
    </submittedName>
</protein>
<feature type="compositionally biased region" description="Basic and acidic residues" evidence="1">
    <location>
        <begin position="63"/>
        <end position="74"/>
    </location>
</feature>
<dbReference type="EMBL" id="JAMKFB020000025">
    <property type="protein sequence ID" value="KAL0155781.1"/>
    <property type="molecule type" value="Genomic_DNA"/>
</dbReference>
<reference evidence="2 3" key="1">
    <citation type="submission" date="2024-05" db="EMBL/GenBank/DDBJ databases">
        <title>Genome sequencing and assembly of Indian major carp, Cirrhinus mrigala (Hamilton, 1822).</title>
        <authorList>
            <person name="Mohindra V."/>
            <person name="Chowdhury L.M."/>
            <person name="Lal K."/>
            <person name="Jena J.K."/>
        </authorList>
    </citation>
    <scope>NUCLEOTIDE SEQUENCE [LARGE SCALE GENOMIC DNA]</scope>
    <source>
        <strain evidence="2">CM1030</strain>
        <tissue evidence="2">Blood</tissue>
    </source>
</reference>
<keyword evidence="3" id="KW-1185">Reference proteome</keyword>
<proteinExistence type="predicted"/>
<evidence type="ECO:0000313" key="2">
    <source>
        <dbReference type="EMBL" id="KAL0155781.1"/>
    </source>
</evidence>
<feature type="compositionally biased region" description="Polar residues" evidence="1">
    <location>
        <begin position="30"/>
        <end position="39"/>
    </location>
</feature>
<feature type="region of interest" description="Disordered" evidence="1">
    <location>
        <begin position="83"/>
        <end position="102"/>
    </location>
</feature>
<dbReference type="AlphaFoldDB" id="A0ABD0N4L0"/>
<sequence>AEDSVTVTSGVSMTYSSSTDDTSSLGTPSAISQASTEAPTSDLCPEKPTSPGASPVSGEIEEEEKKDRLTDVPERSAILRTTIRSLWGPGKNSAGETEISQR</sequence>
<feature type="non-terminal residue" evidence="2">
    <location>
        <position position="1"/>
    </location>
</feature>
<gene>
    <name evidence="2" type="ORF">M9458_050044</name>
</gene>
<evidence type="ECO:0000256" key="1">
    <source>
        <dbReference type="SAM" id="MobiDB-lite"/>
    </source>
</evidence>